<dbReference type="AlphaFoldDB" id="A0A2I0WCC2"/>
<dbReference type="Proteomes" id="UP000233837">
    <property type="component" value="Unassembled WGS sequence"/>
</dbReference>
<organism evidence="2 3">
    <name type="scientific">Dendrobium catenatum</name>
    <dbReference type="NCBI Taxonomy" id="906689"/>
    <lineage>
        <taxon>Eukaryota</taxon>
        <taxon>Viridiplantae</taxon>
        <taxon>Streptophyta</taxon>
        <taxon>Embryophyta</taxon>
        <taxon>Tracheophyta</taxon>
        <taxon>Spermatophyta</taxon>
        <taxon>Magnoliopsida</taxon>
        <taxon>Liliopsida</taxon>
        <taxon>Asparagales</taxon>
        <taxon>Orchidaceae</taxon>
        <taxon>Epidendroideae</taxon>
        <taxon>Malaxideae</taxon>
        <taxon>Dendrobiinae</taxon>
        <taxon>Dendrobium</taxon>
    </lineage>
</organism>
<accession>A0A2I0WCC2</accession>
<name>A0A2I0WCC2_9ASPA</name>
<evidence type="ECO:0000256" key="1">
    <source>
        <dbReference type="SAM" id="MobiDB-lite"/>
    </source>
</evidence>
<feature type="region of interest" description="Disordered" evidence="1">
    <location>
        <begin position="1"/>
        <end position="22"/>
    </location>
</feature>
<reference evidence="2 3" key="2">
    <citation type="journal article" date="2017" name="Nature">
        <title>The Apostasia genome and the evolution of orchids.</title>
        <authorList>
            <person name="Zhang G.Q."/>
            <person name="Liu K.W."/>
            <person name="Li Z."/>
            <person name="Lohaus R."/>
            <person name="Hsiao Y.Y."/>
            <person name="Niu S.C."/>
            <person name="Wang J.Y."/>
            <person name="Lin Y.C."/>
            <person name="Xu Q."/>
            <person name="Chen L.J."/>
            <person name="Yoshida K."/>
            <person name="Fujiwara S."/>
            <person name="Wang Z.W."/>
            <person name="Zhang Y.Q."/>
            <person name="Mitsuda N."/>
            <person name="Wang M."/>
            <person name="Liu G.H."/>
            <person name="Pecoraro L."/>
            <person name="Huang H.X."/>
            <person name="Xiao X.J."/>
            <person name="Lin M."/>
            <person name="Wu X.Y."/>
            <person name="Wu W.L."/>
            <person name="Chen Y.Y."/>
            <person name="Chang S.B."/>
            <person name="Sakamoto S."/>
            <person name="Ohme-Takagi M."/>
            <person name="Yagi M."/>
            <person name="Zeng S.J."/>
            <person name="Shen C.Y."/>
            <person name="Yeh C.M."/>
            <person name="Luo Y.B."/>
            <person name="Tsai W.C."/>
            <person name="Van de Peer Y."/>
            <person name="Liu Z.J."/>
        </authorList>
    </citation>
    <scope>NUCLEOTIDE SEQUENCE [LARGE SCALE GENOMIC DNA]</scope>
    <source>
        <tissue evidence="2">The whole plant</tissue>
    </source>
</reference>
<gene>
    <name evidence="2" type="ORF">MA16_Dca022880</name>
</gene>
<reference evidence="2 3" key="1">
    <citation type="journal article" date="2016" name="Sci. Rep.">
        <title>The Dendrobium catenatum Lindl. genome sequence provides insights into polysaccharide synthase, floral development and adaptive evolution.</title>
        <authorList>
            <person name="Zhang G.Q."/>
            <person name="Xu Q."/>
            <person name="Bian C."/>
            <person name="Tsai W.C."/>
            <person name="Yeh C.M."/>
            <person name="Liu K.W."/>
            <person name="Yoshida K."/>
            <person name="Zhang L.S."/>
            <person name="Chang S.B."/>
            <person name="Chen F."/>
            <person name="Shi Y."/>
            <person name="Su Y.Y."/>
            <person name="Zhang Y.Q."/>
            <person name="Chen L.J."/>
            <person name="Yin Y."/>
            <person name="Lin M."/>
            <person name="Huang H."/>
            <person name="Deng H."/>
            <person name="Wang Z.W."/>
            <person name="Zhu S.L."/>
            <person name="Zhao X."/>
            <person name="Deng C."/>
            <person name="Niu S.C."/>
            <person name="Huang J."/>
            <person name="Wang M."/>
            <person name="Liu G.H."/>
            <person name="Yang H.J."/>
            <person name="Xiao X.J."/>
            <person name="Hsiao Y.Y."/>
            <person name="Wu W.L."/>
            <person name="Chen Y.Y."/>
            <person name="Mitsuda N."/>
            <person name="Ohme-Takagi M."/>
            <person name="Luo Y.B."/>
            <person name="Van de Peer Y."/>
            <person name="Liu Z.J."/>
        </authorList>
    </citation>
    <scope>NUCLEOTIDE SEQUENCE [LARGE SCALE GENOMIC DNA]</scope>
    <source>
        <tissue evidence="2">The whole plant</tissue>
    </source>
</reference>
<dbReference type="EMBL" id="KZ502754">
    <property type="protein sequence ID" value="PKU73297.1"/>
    <property type="molecule type" value="Genomic_DNA"/>
</dbReference>
<evidence type="ECO:0000313" key="2">
    <source>
        <dbReference type="EMBL" id="PKU73297.1"/>
    </source>
</evidence>
<proteinExistence type="predicted"/>
<sequence length="158" mass="17193">MTVTVVATTYGRRNSTGESSEYSRLLDDHQSTHPGISLFRSNGPFVIREPSSPYLKIFPVVPGKGKNTTVNIEVILKNPHSGASSLSGINILANIFGGPNSKNDVAVNKNSPLKIGLTSTIHRIDSEDNIMLVPPNMGEVMKKNVMEEKTSTNSWVKK</sequence>
<protein>
    <submittedName>
        <fullName evidence="2">Uncharacterized protein</fullName>
    </submittedName>
</protein>
<evidence type="ECO:0000313" key="3">
    <source>
        <dbReference type="Proteomes" id="UP000233837"/>
    </source>
</evidence>
<keyword evidence="3" id="KW-1185">Reference proteome</keyword>